<evidence type="ECO:0000256" key="6">
    <source>
        <dbReference type="RuleBase" id="RU004466"/>
    </source>
</evidence>
<protein>
    <submittedName>
        <fullName evidence="7">Heptaprenyl diphosphate synthase component 2</fullName>
        <ecNumber evidence="7">2.5.1.30</ecNumber>
    </submittedName>
</protein>
<dbReference type="EMBL" id="JALBUF010000012">
    <property type="protein sequence ID" value="MCI0184356.1"/>
    <property type="molecule type" value="Genomic_DNA"/>
</dbReference>
<dbReference type="SUPFAM" id="SSF48576">
    <property type="entry name" value="Terpenoid synthases"/>
    <property type="match status" value="1"/>
</dbReference>
<organism evidence="7 8">
    <name type="scientific">Sulfoacidibacillus ferrooxidans</name>
    <dbReference type="NCBI Taxonomy" id="2005001"/>
    <lineage>
        <taxon>Bacteria</taxon>
        <taxon>Bacillati</taxon>
        <taxon>Bacillota</taxon>
        <taxon>Bacilli</taxon>
        <taxon>Bacillales</taxon>
        <taxon>Alicyclobacillaceae</taxon>
        <taxon>Sulfoacidibacillus</taxon>
    </lineage>
</organism>
<comment type="similarity">
    <text evidence="2 6">Belongs to the FPP/GGPP synthase family.</text>
</comment>
<reference evidence="7" key="1">
    <citation type="submission" date="2022-03" db="EMBL/GenBank/DDBJ databases">
        <title>Draft Genome Sequence of Firmicute Strain S0AB, a Heterotrophic Iron/Sulfur-Oxidizing Extreme Acidophile.</title>
        <authorList>
            <person name="Vergara E."/>
            <person name="Pakostova E."/>
            <person name="Johnson D.B."/>
            <person name="Holmes D.S."/>
        </authorList>
    </citation>
    <scope>NUCLEOTIDE SEQUENCE</scope>
    <source>
        <strain evidence="7">S0AB</strain>
    </source>
</reference>
<keyword evidence="3 6" id="KW-0808">Transferase</keyword>
<accession>A0A9X1V9V8</accession>
<keyword evidence="4" id="KW-0479">Metal-binding</keyword>
<evidence type="ECO:0000256" key="3">
    <source>
        <dbReference type="ARBA" id="ARBA00022679"/>
    </source>
</evidence>
<dbReference type="GO" id="GO:0046872">
    <property type="term" value="F:metal ion binding"/>
    <property type="evidence" value="ECO:0007669"/>
    <property type="project" value="UniProtKB-KW"/>
</dbReference>
<dbReference type="InterPro" id="IPR033749">
    <property type="entry name" value="Polyprenyl_synt_CS"/>
</dbReference>
<evidence type="ECO:0000256" key="1">
    <source>
        <dbReference type="ARBA" id="ARBA00001946"/>
    </source>
</evidence>
<dbReference type="GO" id="GO:0000010">
    <property type="term" value="F:heptaprenyl diphosphate synthase activity"/>
    <property type="evidence" value="ECO:0007669"/>
    <property type="project" value="UniProtKB-EC"/>
</dbReference>
<dbReference type="PANTHER" id="PTHR12001:SF69">
    <property type="entry name" value="ALL TRANS-POLYPRENYL-DIPHOSPHATE SYNTHASE PDSS1"/>
    <property type="match status" value="1"/>
</dbReference>
<comment type="caution">
    <text evidence="7">The sequence shown here is derived from an EMBL/GenBank/DDBJ whole genome shotgun (WGS) entry which is preliminary data.</text>
</comment>
<dbReference type="Proteomes" id="UP001139263">
    <property type="component" value="Unassembled WGS sequence"/>
</dbReference>
<keyword evidence="5" id="KW-0460">Magnesium</keyword>
<dbReference type="Gene3D" id="1.10.600.10">
    <property type="entry name" value="Farnesyl Diphosphate Synthase"/>
    <property type="match status" value="1"/>
</dbReference>
<comment type="cofactor">
    <cofactor evidence="1">
        <name>Mg(2+)</name>
        <dbReference type="ChEBI" id="CHEBI:18420"/>
    </cofactor>
</comment>
<dbReference type="SFLD" id="SFLDG01017">
    <property type="entry name" value="Polyprenyl_Transferase_Like"/>
    <property type="match status" value="1"/>
</dbReference>
<dbReference type="Pfam" id="PF00348">
    <property type="entry name" value="polyprenyl_synt"/>
    <property type="match status" value="1"/>
</dbReference>
<dbReference type="InterPro" id="IPR000092">
    <property type="entry name" value="Polyprenyl_synt"/>
</dbReference>
<keyword evidence="8" id="KW-1185">Reference proteome</keyword>
<dbReference type="CDD" id="cd00685">
    <property type="entry name" value="Trans_IPPS_HT"/>
    <property type="match status" value="1"/>
</dbReference>
<dbReference type="GO" id="GO:0008299">
    <property type="term" value="P:isoprenoid biosynthetic process"/>
    <property type="evidence" value="ECO:0007669"/>
    <property type="project" value="InterPro"/>
</dbReference>
<evidence type="ECO:0000313" key="8">
    <source>
        <dbReference type="Proteomes" id="UP001139263"/>
    </source>
</evidence>
<name>A0A9X1V9V8_9BACL</name>
<sequence>MVVTDLYADLESDLTYIEDRLRDQLCSVQPILEDAAVHLLEAGGKRLRPVFVLLAGKFGAYRIDSLAQVAVGLELIHMATLVHDDVIDNADTRRGNSTVKAHFGNRVAMYTGDFIFAQALSVLSEIKDPRAHRILSAAIEHMCIGEIEQIRDLYSLDQNLRIYLKRIRRKTALLIVMSCALGALVSQADSSIVASLRRFGYYAGMAFQITDDILDFTASAERLGKPVGGDLRQGNITIPVLFALQNSQTKTDLGHLISLNQTSEQVLEAIAIVKDSDGIVKAKALADRYLDKANMALSTLPDIPTRESLIELASFVGQRDH</sequence>
<evidence type="ECO:0000256" key="4">
    <source>
        <dbReference type="ARBA" id="ARBA00022723"/>
    </source>
</evidence>
<evidence type="ECO:0000313" key="7">
    <source>
        <dbReference type="EMBL" id="MCI0184356.1"/>
    </source>
</evidence>
<dbReference type="PANTHER" id="PTHR12001">
    <property type="entry name" value="GERANYLGERANYL PYROPHOSPHATE SYNTHASE"/>
    <property type="match status" value="1"/>
</dbReference>
<dbReference type="EC" id="2.5.1.30" evidence="7"/>
<dbReference type="PROSITE" id="PS00723">
    <property type="entry name" value="POLYPRENYL_SYNTHASE_1"/>
    <property type="match status" value="1"/>
</dbReference>
<evidence type="ECO:0000256" key="5">
    <source>
        <dbReference type="ARBA" id="ARBA00022842"/>
    </source>
</evidence>
<dbReference type="InterPro" id="IPR008949">
    <property type="entry name" value="Isoprenoid_synthase_dom_sf"/>
</dbReference>
<evidence type="ECO:0000256" key="2">
    <source>
        <dbReference type="ARBA" id="ARBA00006706"/>
    </source>
</evidence>
<gene>
    <name evidence="7" type="primary">hepT</name>
    <name evidence="7" type="ORF">MM817_02652</name>
</gene>
<dbReference type="AlphaFoldDB" id="A0A9X1V9V8"/>
<dbReference type="SFLD" id="SFLDS00005">
    <property type="entry name" value="Isoprenoid_Synthase_Type_I"/>
    <property type="match status" value="1"/>
</dbReference>
<proteinExistence type="inferred from homology"/>